<evidence type="ECO:0000256" key="13">
    <source>
        <dbReference type="SAM" id="MobiDB-lite"/>
    </source>
</evidence>
<keyword evidence="12" id="KW-0808">Transferase</keyword>
<evidence type="ECO:0000256" key="8">
    <source>
        <dbReference type="ARBA" id="ARBA00023139"/>
    </source>
</evidence>
<dbReference type="EC" id="2.3.1.225" evidence="12"/>
<dbReference type="PANTHER" id="PTHR24161">
    <property type="entry name" value="ANK_REP_REGION DOMAIN-CONTAINING PROTEIN-RELATED"/>
    <property type="match status" value="1"/>
</dbReference>
<feature type="compositionally biased region" description="Basic residues" evidence="13">
    <location>
        <begin position="614"/>
        <end position="623"/>
    </location>
</feature>
<evidence type="ECO:0000256" key="3">
    <source>
        <dbReference type="ARBA" id="ARBA00022692"/>
    </source>
</evidence>
<dbReference type="InterPro" id="IPR036770">
    <property type="entry name" value="Ankyrin_rpt-contain_sf"/>
</dbReference>
<feature type="region of interest" description="Disordered" evidence="13">
    <location>
        <begin position="604"/>
        <end position="628"/>
    </location>
</feature>
<dbReference type="InterPro" id="IPR001594">
    <property type="entry name" value="Palmitoyltrfase_DHHC"/>
</dbReference>
<feature type="transmembrane region" description="Helical" evidence="12">
    <location>
        <begin position="469"/>
        <end position="491"/>
    </location>
</feature>
<keyword evidence="3 12" id="KW-0812">Transmembrane</keyword>
<dbReference type="PANTHER" id="PTHR24161:SF85">
    <property type="entry name" value="PALMITOYLTRANSFERASE HIP14"/>
    <property type="match status" value="1"/>
</dbReference>
<evidence type="ECO:0000256" key="1">
    <source>
        <dbReference type="ARBA" id="ARBA00004141"/>
    </source>
</evidence>
<dbReference type="STRING" id="1097556.R4XGK1"/>
<feature type="repeat" description="ANK" evidence="11">
    <location>
        <begin position="105"/>
        <end position="137"/>
    </location>
</feature>
<keyword evidence="5 12" id="KW-1133">Transmembrane helix</keyword>
<dbReference type="eggNOG" id="KOG0509">
    <property type="taxonomic scope" value="Eukaryota"/>
</dbReference>
<feature type="region of interest" description="Disordered" evidence="13">
    <location>
        <begin position="1"/>
        <end position="34"/>
    </location>
</feature>
<dbReference type="SMART" id="SM00248">
    <property type="entry name" value="ANK"/>
    <property type="match status" value="5"/>
</dbReference>
<dbReference type="EMBL" id="CAHR02000388">
    <property type="protein sequence ID" value="CCG85022.1"/>
    <property type="molecule type" value="Genomic_DNA"/>
</dbReference>
<dbReference type="PROSITE" id="PS50297">
    <property type="entry name" value="ANK_REP_REGION"/>
    <property type="match status" value="4"/>
</dbReference>
<evidence type="ECO:0000313" key="15">
    <source>
        <dbReference type="EMBL" id="CCG85022.1"/>
    </source>
</evidence>
<evidence type="ECO:0000256" key="5">
    <source>
        <dbReference type="ARBA" id="ARBA00022989"/>
    </source>
</evidence>
<feature type="transmembrane region" description="Helical" evidence="12">
    <location>
        <begin position="340"/>
        <end position="362"/>
    </location>
</feature>
<organism evidence="15 16">
    <name type="scientific">Taphrina deformans (strain PYCC 5710 / ATCC 11124 / CBS 356.35 / IMI 108563 / JCM 9778 / NBRC 8474)</name>
    <name type="common">Peach leaf curl fungus</name>
    <name type="synonym">Lalaria deformans</name>
    <dbReference type="NCBI Taxonomy" id="1097556"/>
    <lineage>
        <taxon>Eukaryota</taxon>
        <taxon>Fungi</taxon>
        <taxon>Dikarya</taxon>
        <taxon>Ascomycota</taxon>
        <taxon>Taphrinomycotina</taxon>
        <taxon>Taphrinomycetes</taxon>
        <taxon>Taphrinales</taxon>
        <taxon>Taphrinaceae</taxon>
        <taxon>Taphrina</taxon>
    </lineage>
</organism>
<dbReference type="Proteomes" id="UP000013776">
    <property type="component" value="Unassembled WGS sequence"/>
</dbReference>
<keyword evidence="9" id="KW-0449">Lipoprotein</keyword>
<dbReference type="GO" id="GO:0019706">
    <property type="term" value="F:protein-cysteine S-palmitoyltransferase activity"/>
    <property type="evidence" value="ECO:0007669"/>
    <property type="project" value="UniProtKB-EC"/>
</dbReference>
<keyword evidence="12" id="KW-0012">Acyltransferase</keyword>
<keyword evidence="4" id="KW-0677">Repeat</keyword>
<evidence type="ECO:0000256" key="9">
    <source>
        <dbReference type="ARBA" id="ARBA00023288"/>
    </source>
</evidence>
<comment type="subcellular location">
    <subcellularLocation>
        <location evidence="1">Membrane</location>
        <topology evidence="1">Multi-pass membrane protein</topology>
    </subcellularLocation>
</comment>
<evidence type="ECO:0000256" key="6">
    <source>
        <dbReference type="ARBA" id="ARBA00023043"/>
    </source>
</evidence>
<accession>R4XGK1</accession>
<evidence type="ECO:0000256" key="2">
    <source>
        <dbReference type="ARBA" id="ARBA00010104"/>
    </source>
</evidence>
<comment type="similarity">
    <text evidence="2">Belongs to the DHHC palmitoyltransferase family. AKR/ZDHHC17 subfamily.</text>
</comment>
<keyword evidence="6 11" id="KW-0040">ANK repeat</keyword>
<feature type="repeat" description="ANK" evidence="11">
    <location>
        <begin position="171"/>
        <end position="203"/>
    </location>
</feature>
<feature type="transmembrane region" description="Helical" evidence="12">
    <location>
        <begin position="368"/>
        <end position="390"/>
    </location>
</feature>
<dbReference type="GO" id="GO:0016020">
    <property type="term" value="C:membrane"/>
    <property type="evidence" value="ECO:0007669"/>
    <property type="project" value="UniProtKB-SubCell"/>
</dbReference>
<dbReference type="Pfam" id="PF12796">
    <property type="entry name" value="Ank_2"/>
    <property type="match status" value="1"/>
</dbReference>
<dbReference type="InterPro" id="IPR002110">
    <property type="entry name" value="Ankyrin_rpt"/>
</dbReference>
<dbReference type="Gene3D" id="1.25.40.20">
    <property type="entry name" value="Ankyrin repeat-containing domain"/>
    <property type="match status" value="1"/>
</dbReference>
<comment type="domain">
    <text evidence="12">The DHHC domain is required for palmitoyltransferase activity.</text>
</comment>
<evidence type="ECO:0000256" key="4">
    <source>
        <dbReference type="ARBA" id="ARBA00022737"/>
    </source>
</evidence>
<feature type="transmembrane region" description="Helical" evidence="12">
    <location>
        <begin position="290"/>
        <end position="319"/>
    </location>
</feature>
<dbReference type="VEuPathDB" id="FungiDB:TAPDE_005602"/>
<dbReference type="AlphaFoldDB" id="R4XGK1"/>
<feature type="repeat" description="ANK" evidence="11">
    <location>
        <begin position="204"/>
        <end position="236"/>
    </location>
</feature>
<evidence type="ECO:0000313" key="16">
    <source>
        <dbReference type="Proteomes" id="UP000013776"/>
    </source>
</evidence>
<keyword evidence="8" id="KW-0564">Palmitate</keyword>
<comment type="caution">
    <text evidence="15">The sequence shown here is derived from an EMBL/GenBank/DDBJ whole genome shotgun (WGS) entry which is preliminary data.</text>
</comment>
<name>R4XGK1_TAPDE</name>
<evidence type="ECO:0000256" key="12">
    <source>
        <dbReference type="RuleBase" id="RU079119"/>
    </source>
</evidence>
<dbReference type="PROSITE" id="PS50088">
    <property type="entry name" value="ANK_REPEAT"/>
    <property type="match status" value="4"/>
</dbReference>
<proteinExistence type="inferred from homology"/>
<keyword evidence="16" id="KW-1185">Reference proteome</keyword>
<protein>
    <recommendedName>
        <fullName evidence="12">Palmitoyltransferase</fullName>
        <ecNumber evidence="12">2.3.1.225</ecNumber>
    </recommendedName>
</protein>
<evidence type="ECO:0000256" key="11">
    <source>
        <dbReference type="PROSITE-ProRule" id="PRU00023"/>
    </source>
</evidence>
<evidence type="ECO:0000256" key="7">
    <source>
        <dbReference type="ARBA" id="ARBA00023136"/>
    </source>
</evidence>
<reference evidence="15 16" key="1">
    <citation type="journal article" date="2013" name="MBio">
        <title>Genome sequencing of the plant pathogen Taphrina deformans, the causal agent of peach leaf curl.</title>
        <authorList>
            <person name="Cisse O.H."/>
            <person name="Almeida J.M.G.C.F."/>
            <person name="Fonseca A."/>
            <person name="Kumar A.A."/>
            <person name="Salojaervi J."/>
            <person name="Overmyer K."/>
            <person name="Hauser P.M."/>
            <person name="Pagni M."/>
        </authorList>
    </citation>
    <scope>NUCLEOTIDE SEQUENCE [LARGE SCALE GENOMIC DNA]</scope>
    <source>
        <strain evidence="16">PYCC 5710 / ATCC 11124 / CBS 356.35 / IMI 108563 / JCM 9778 / NBRC 8474</strain>
    </source>
</reference>
<gene>
    <name evidence="15" type="ORF">TAPDE_005602</name>
</gene>
<evidence type="ECO:0000259" key="14">
    <source>
        <dbReference type="Pfam" id="PF01529"/>
    </source>
</evidence>
<evidence type="ECO:0000256" key="10">
    <source>
        <dbReference type="ARBA" id="ARBA00048048"/>
    </source>
</evidence>
<feature type="repeat" description="ANK" evidence="11">
    <location>
        <begin position="71"/>
        <end position="103"/>
    </location>
</feature>
<comment type="catalytic activity">
    <reaction evidence="10 12">
        <text>L-cysteinyl-[protein] + hexadecanoyl-CoA = S-hexadecanoyl-L-cysteinyl-[protein] + CoA</text>
        <dbReference type="Rhea" id="RHEA:36683"/>
        <dbReference type="Rhea" id="RHEA-COMP:10131"/>
        <dbReference type="Rhea" id="RHEA-COMP:11032"/>
        <dbReference type="ChEBI" id="CHEBI:29950"/>
        <dbReference type="ChEBI" id="CHEBI:57287"/>
        <dbReference type="ChEBI" id="CHEBI:57379"/>
        <dbReference type="ChEBI" id="CHEBI:74151"/>
        <dbReference type="EC" id="2.3.1.225"/>
    </reaction>
</comment>
<dbReference type="Pfam" id="PF01529">
    <property type="entry name" value="DHHC"/>
    <property type="match status" value="1"/>
</dbReference>
<dbReference type="SUPFAM" id="SSF48403">
    <property type="entry name" value="Ankyrin repeat"/>
    <property type="match status" value="1"/>
</dbReference>
<feature type="domain" description="Palmitoyltransferase DHHC" evidence="14">
    <location>
        <begin position="420"/>
        <end position="556"/>
    </location>
</feature>
<dbReference type="OrthoDB" id="6781668at2759"/>
<dbReference type="PROSITE" id="PS50216">
    <property type="entry name" value="DHHC"/>
    <property type="match status" value="1"/>
</dbReference>
<keyword evidence="7 12" id="KW-0472">Membrane</keyword>
<sequence>MNEATKSEPTTALTVSAERVSETHQQSGQIERENGDKAANDIFLAAQYGDWKKIEDLINSGLATANDKNEQGITPLHWAAINDRLLACKTLVDHGAEINATGGDLHATPMMWAAKNGHVYIVHLLITYGGDPALVDNQGYNVLQLATHSSNIMLVIYLLHIDLPVDSIDPQGHTCLMWATYQGDALSVNAFLKWGANVNAKDIDGLNALHWSVVRGNRQCIKRIIEEGGDLSAKQNEGKDPRALAKDLKTITAFESALESVGRVPDTGLCKSHWLSTSLSMKMIFALPCAYLGIIFRLFSLAPIALSIPINLIIMYGGYKLSAAVLTPPSLRKQGVHKTPYLAGIFFGSAFLTMLHWAYVLLPSLYNIYPGLNLLFLIIFTTSIYNFFVAMVKDPGYIPRTGGRTEQREAIEELLREGQYDNQHFCIDCLLRKPMRSKHCKICARCVAKHDHHCPWVNNCVGIRNHLSFMIYILGLFIGIPLYAHLVSLNISRLGAPLSPTECTVLSDDYCNWLQIDNDGVLLAAWDCLQMTWITMLVVVQSWQVMRATTTQEVINVRRHGFMGGAAEKRRVPVAARVASLITSGNPDPGIAALDSDGTGPDPACEAGHDHCSHPHTTHKKGARSGSGGGCMSTVTRLLGVDQFVDTAREGLVSRRDSRSRRVENPFDGGILSNCADFWKRVDRHSYGEGAGLVKRRPVDYYRMYAVPEGRTEMYARVPEAEEV</sequence>
<dbReference type="Pfam" id="PF00023">
    <property type="entry name" value="Ank"/>
    <property type="match status" value="1"/>
</dbReference>